<comment type="function">
    <text evidence="11">Binds directly to 23S rRNA. The L1 stalk is quite mobile in the ribosome, and is involved in E site tRNA release.</text>
</comment>
<accession>A0A6N4RCS0</accession>
<dbReference type="EMBL" id="VAFM01000001">
    <property type="protein sequence ID" value="TKW61815.1"/>
    <property type="molecule type" value="Genomic_DNA"/>
</dbReference>
<dbReference type="InterPro" id="IPR023674">
    <property type="entry name" value="Ribosomal_uL1-like"/>
</dbReference>
<evidence type="ECO:0000256" key="1">
    <source>
        <dbReference type="ARBA" id="ARBA00010531"/>
    </source>
</evidence>
<dbReference type="InterPro" id="IPR005878">
    <property type="entry name" value="Ribosom_uL1_bac-type"/>
</dbReference>
<proteinExistence type="inferred from homology"/>
<dbReference type="GO" id="GO:0006412">
    <property type="term" value="P:translation"/>
    <property type="evidence" value="ECO:0007669"/>
    <property type="project" value="UniProtKB-UniRule"/>
</dbReference>
<organism evidence="13 14">
    <name type="scientific">Blastochloris viridis</name>
    <name type="common">Rhodopseudomonas viridis</name>
    <dbReference type="NCBI Taxonomy" id="1079"/>
    <lineage>
        <taxon>Bacteria</taxon>
        <taxon>Pseudomonadati</taxon>
        <taxon>Pseudomonadota</taxon>
        <taxon>Alphaproteobacteria</taxon>
        <taxon>Hyphomicrobiales</taxon>
        <taxon>Blastochloridaceae</taxon>
        <taxon>Blastochloris</taxon>
    </lineage>
</organism>
<dbReference type="Proteomes" id="UP000320948">
    <property type="component" value="Unassembled WGS sequence"/>
</dbReference>
<dbReference type="PIRSF" id="PIRSF002155">
    <property type="entry name" value="Ribosomal_L1"/>
    <property type="match status" value="1"/>
</dbReference>
<dbReference type="PANTHER" id="PTHR36427">
    <property type="entry name" value="54S RIBOSOMAL PROTEIN L1, MITOCHONDRIAL"/>
    <property type="match status" value="1"/>
</dbReference>
<dbReference type="NCBIfam" id="TIGR01169">
    <property type="entry name" value="rplA_bact"/>
    <property type="match status" value="1"/>
</dbReference>
<reference evidence="13 14" key="1">
    <citation type="journal article" date="2017" name="Nat. Commun.">
        <title>In situ click chemistry generation of cyclooxygenase-2 inhibitors.</title>
        <authorList>
            <person name="Bhardwaj A."/>
            <person name="Kaur J."/>
            <person name="Wuest M."/>
            <person name="Wuest F."/>
        </authorList>
    </citation>
    <scope>NUCLEOTIDE SEQUENCE [LARGE SCALE GENOMIC DNA]</scope>
    <source>
        <strain evidence="13">S2_018_000_R2_106</strain>
    </source>
</reference>
<dbReference type="Gene3D" id="3.30.190.20">
    <property type="match status" value="1"/>
</dbReference>
<keyword evidence="7 11" id="KW-0689">Ribosomal protein</keyword>
<comment type="subunit">
    <text evidence="11">Part of the 50S ribosomal subunit.</text>
</comment>
<dbReference type="GO" id="GO:0006417">
    <property type="term" value="P:regulation of translation"/>
    <property type="evidence" value="ECO:0007669"/>
    <property type="project" value="UniProtKB-KW"/>
</dbReference>
<evidence type="ECO:0000256" key="12">
    <source>
        <dbReference type="RuleBase" id="RU000659"/>
    </source>
</evidence>
<protein>
    <recommendedName>
        <fullName evidence="9 11">Large ribosomal subunit protein uL1</fullName>
    </recommendedName>
</protein>
<comment type="function">
    <text evidence="10 11">Protein L1 is also a translational repressor protein, it controls the translation of the L11 operon by binding to its mRNA.</text>
</comment>
<evidence type="ECO:0000256" key="8">
    <source>
        <dbReference type="ARBA" id="ARBA00023274"/>
    </source>
</evidence>
<dbReference type="Pfam" id="PF00687">
    <property type="entry name" value="Ribosomal_L1"/>
    <property type="match status" value="1"/>
</dbReference>
<keyword evidence="6 11" id="KW-0694">RNA-binding</keyword>
<dbReference type="InterPro" id="IPR023673">
    <property type="entry name" value="Ribosomal_uL1_CS"/>
</dbReference>
<keyword evidence="5 11" id="KW-0810">Translation regulation</keyword>
<dbReference type="CDD" id="cd00403">
    <property type="entry name" value="Ribosomal_L1"/>
    <property type="match status" value="1"/>
</dbReference>
<dbReference type="FunFam" id="3.40.50.790:FF:000001">
    <property type="entry name" value="50S ribosomal protein L1"/>
    <property type="match status" value="1"/>
</dbReference>
<evidence type="ECO:0000256" key="7">
    <source>
        <dbReference type="ARBA" id="ARBA00022980"/>
    </source>
</evidence>
<evidence type="ECO:0000256" key="4">
    <source>
        <dbReference type="ARBA" id="ARBA00022730"/>
    </source>
</evidence>
<dbReference type="GO" id="GO:0022625">
    <property type="term" value="C:cytosolic large ribosomal subunit"/>
    <property type="evidence" value="ECO:0007669"/>
    <property type="project" value="TreeGrafter"/>
</dbReference>
<evidence type="ECO:0000313" key="13">
    <source>
        <dbReference type="EMBL" id="TKW61815.1"/>
    </source>
</evidence>
<keyword evidence="8 11" id="KW-0687">Ribonucleoprotein</keyword>
<sequence length="235" mass="24622">MATKKSTKLTSAKPKKVFPEFDRLKAYSLDEALKLLATMPAAKFDESVDVALNLGVDPKYNDQMVRGVVSLPHGNGKTVRVAVFAKGAAADEAKAAGADVVGLEDLIAKVEAGNIDFDRVIATPDCMPQLGKIARILGPKGMMPNPKLGTVTPNVAKAVKDVKGGMIEFKVEKAGIIHAGVGKRSFSADKLSANIKALVDAVKAAKPSGAKSNYMLCMAICATQSPAIKVDLSSL</sequence>
<evidence type="ECO:0000313" key="14">
    <source>
        <dbReference type="Proteomes" id="UP000320948"/>
    </source>
</evidence>
<evidence type="ECO:0000256" key="6">
    <source>
        <dbReference type="ARBA" id="ARBA00022884"/>
    </source>
</evidence>
<evidence type="ECO:0000256" key="10">
    <source>
        <dbReference type="ARBA" id="ARBA00059110"/>
    </source>
</evidence>
<dbReference type="HAMAP" id="MF_01318_B">
    <property type="entry name" value="Ribosomal_uL1_B"/>
    <property type="match status" value="1"/>
</dbReference>
<comment type="caution">
    <text evidence="13">The sequence shown here is derived from an EMBL/GenBank/DDBJ whole genome shotgun (WGS) entry which is preliminary data.</text>
</comment>
<name>A0A6N4RCS0_BLAVI</name>
<keyword evidence="4 11" id="KW-0699">rRNA-binding</keyword>
<evidence type="ECO:0000256" key="3">
    <source>
        <dbReference type="ARBA" id="ARBA00022555"/>
    </source>
</evidence>
<dbReference type="Gene3D" id="3.40.50.790">
    <property type="match status" value="1"/>
</dbReference>
<keyword evidence="3 11" id="KW-0820">tRNA-binding</keyword>
<dbReference type="SUPFAM" id="SSF56808">
    <property type="entry name" value="Ribosomal protein L1"/>
    <property type="match status" value="1"/>
</dbReference>
<dbReference type="AlphaFoldDB" id="A0A6N4RCS0"/>
<dbReference type="InterPro" id="IPR028364">
    <property type="entry name" value="Ribosomal_uL1/biogenesis"/>
</dbReference>
<evidence type="ECO:0000256" key="11">
    <source>
        <dbReference type="HAMAP-Rule" id="MF_01318"/>
    </source>
</evidence>
<evidence type="ECO:0000256" key="5">
    <source>
        <dbReference type="ARBA" id="ARBA00022845"/>
    </source>
</evidence>
<comment type="similarity">
    <text evidence="1 11 12">Belongs to the universal ribosomal protein uL1 family.</text>
</comment>
<evidence type="ECO:0000256" key="2">
    <source>
        <dbReference type="ARBA" id="ARBA00022491"/>
    </source>
</evidence>
<dbReference type="GO" id="GO:0003735">
    <property type="term" value="F:structural constituent of ribosome"/>
    <property type="evidence" value="ECO:0007669"/>
    <property type="project" value="InterPro"/>
</dbReference>
<dbReference type="GO" id="GO:0019843">
    <property type="term" value="F:rRNA binding"/>
    <property type="evidence" value="ECO:0007669"/>
    <property type="project" value="UniProtKB-UniRule"/>
</dbReference>
<keyword evidence="2 11" id="KW-0678">Repressor</keyword>
<evidence type="ECO:0000256" key="9">
    <source>
        <dbReference type="ARBA" id="ARBA00035241"/>
    </source>
</evidence>
<dbReference type="GO" id="GO:0000049">
    <property type="term" value="F:tRNA binding"/>
    <property type="evidence" value="ECO:0007669"/>
    <property type="project" value="UniProtKB-KW"/>
</dbReference>
<dbReference type="InterPro" id="IPR016095">
    <property type="entry name" value="Ribosomal_uL1_3-a/b-sand"/>
</dbReference>
<gene>
    <name evidence="11" type="primary">rplA</name>
    <name evidence="13" type="ORF">DI628_04135</name>
</gene>
<dbReference type="InterPro" id="IPR002143">
    <property type="entry name" value="Ribosomal_uL1"/>
</dbReference>
<dbReference type="PROSITE" id="PS01199">
    <property type="entry name" value="RIBOSOMAL_L1"/>
    <property type="match status" value="1"/>
</dbReference>
<dbReference type="PANTHER" id="PTHR36427:SF3">
    <property type="entry name" value="LARGE RIBOSOMAL SUBUNIT PROTEIN UL1M"/>
    <property type="match status" value="1"/>
</dbReference>